<dbReference type="AlphaFoldDB" id="A0AAV2H346"/>
<evidence type="ECO:0000313" key="1">
    <source>
        <dbReference type="EMBL" id="CAL1526922.1"/>
    </source>
</evidence>
<name>A0AAV2H346_LYMST</name>
<proteinExistence type="predicted"/>
<feature type="non-terminal residue" evidence="1">
    <location>
        <position position="1"/>
    </location>
</feature>
<dbReference type="Proteomes" id="UP001497497">
    <property type="component" value="Unassembled WGS sequence"/>
</dbReference>
<dbReference type="InterPro" id="IPR011990">
    <property type="entry name" value="TPR-like_helical_dom_sf"/>
</dbReference>
<sequence length="157" mass="17873">LKKSDPKVDLAKECFQNAINISYGCNIPAIYSLGRLLRACEETDEALKRFNQITHQTSKEAFPKSNGEELQGHHEYLSTVTKAYEQAGYCLLDLAKGTGKTKEDCEILKTKAEQKFLKAISLTATLCNIHPEIKRYEMQIFKAFTILEDQYEETKES</sequence>
<evidence type="ECO:0000313" key="2">
    <source>
        <dbReference type="Proteomes" id="UP001497497"/>
    </source>
</evidence>
<protein>
    <submittedName>
        <fullName evidence="1">Uncharacterized protein</fullName>
    </submittedName>
</protein>
<keyword evidence="2" id="KW-1185">Reference proteome</keyword>
<dbReference type="EMBL" id="CAXITT010000010">
    <property type="protein sequence ID" value="CAL1526922.1"/>
    <property type="molecule type" value="Genomic_DNA"/>
</dbReference>
<organism evidence="1 2">
    <name type="scientific">Lymnaea stagnalis</name>
    <name type="common">Great pond snail</name>
    <name type="synonym">Helix stagnalis</name>
    <dbReference type="NCBI Taxonomy" id="6523"/>
    <lineage>
        <taxon>Eukaryota</taxon>
        <taxon>Metazoa</taxon>
        <taxon>Spiralia</taxon>
        <taxon>Lophotrochozoa</taxon>
        <taxon>Mollusca</taxon>
        <taxon>Gastropoda</taxon>
        <taxon>Heterobranchia</taxon>
        <taxon>Euthyneura</taxon>
        <taxon>Panpulmonata</taxon>
        <taxon>Hygrophila</taxon>
        <taxon>Lymnaeoidea</taxon>
        <taxon>Lymnaeidae</taxon>
        <taxon>Lymnaea</taxon>
    </lineage>
</organism>
<dbReference type="SUPFAM" id="SSF48452">
    <property type="entry name" value="TPR-like"/>
    <property type="match status" value="1"/>
</dbReference>
<accession>A0AAV2H346</accession>
<reference evidence="1 2" key="1">
    <citation type="submission" date="2024-04" db="EMBL/GenBank/DDBJ databases">
        <authorList>
            <consortium name="Genoscope - CEA"/>
            <person name="William W."/>
        </authorList>
    </citation>
    <scope>NUCLEOTIDE SEQUENCE [LARGE SCALE GENOMIC DNA]</scope>
</reference>
<comment type="caution">
    <text evidence="1">The sequence shown here is derived from an EMBL/GenBank/DDBJ whole genome shotgun (WGS) entry which is preliminary data.</text>
</comment>
<feature type="non-terminal residue" evidence="1">
    <location>
        <position position="157"/>
    </location>
</feature>
<gene>
    <name evidence="1" type="ORF">GSLYS_00001099001</name>
</gene>
<dbReference type="Gene3D" id="1.25.40.10">
    <property type="entry name" value="Tetratricopeptide repeat domain"/>
    <property type="match status" value="1"/>
</dbReference>